<keyword evidence="10" id="KW-1185">Reference proteome</keyword>
<accession>A0A1Q9EFP2</accession>
<dbReference type="InterPro" id="IPR019927">
    <property type="entry name" value="Ribosomal_uL3_bac/org-type"/>
</dbReference>
<dbReference type="Proteomes" id="UP000186817">
    <property type="component" value="Unassembled WGS sequence"/>
</dbReference>
<dbReference type="GO" id="GO:0006412">
    <property type="term" value="P:translation"/>
    <property type="evidence" value="ECO:0007669"/>
    <property type="project" value="InterPro"/>
</dbReference>
<dbReference type="InterPro" id="IPR009000">
    <property type="entry name" value="Transl_B-barrel_sf"/>
</dbReference>
<feature type="compositionally biased region" description="Basic and acidic residues" evidence="7">
    <location>
        <begin position="520"/>
        <end position="547"/>
    </location>
</feature>
<dbReference type="OMA" id="IRWITHE"/>
<dbReference type="AlphaFoldDB" id="A0A1Q9EFP2"/>
<dbReference type="NCBIfam" id="TIGR03625">
    <property type="entry name" value="L3_bact"/>
    <property type="match status" value="1"/>
</dbReference>
<dbReference type="GO" id="GO:1990904">
    <property type="term" value="C:ribonucleoprotein complex"/>
    <property type="evidence" value="ECO:0007669"/>
    <property type="project" value="UniProtKB-KW"/>
</dbReference>
<evidence type="ECO:0000256" key="7">
    <source>
        <dbReference type="SAM" id="MobiDB-lite"/>
    </source>
</evidence>
<feature type="compositionally biased region" description="Acidic residues" evidence="7">
    <location>
        <begin position="548"/>
        <end position="558"/>
    </location>
</feature>
<sequence>MWLRVTGAALCLPLLPLCATAFVQAPAARSTVTPRVAPRATVQSRAVKETHPAAVPVVLALAGAAALAGAGAARARNTKTARRANLVATRPDQAIPWWDRMSRPTIEPGIGIWAEKLNMTTIFEEEEGNVRTVPATILCVKRGGNMITDKKWPEKHGHYAVQVGYERYTPDEKEKNSKKALQIQRLARNECPPLRKIKDFRIRPQDWEKYEVGQKVWPSDFLEEGDTVDVHGWAKGKGFAGRIKRWGGKRGPMTHGSKHHRREGSIGAARPKRVLPGKHRAGWQGVCKSIAHNLKVIKIMDRIDEDNMPESIIVVKGSVPGYTAHWESGGSYVWLHKSKNRHDGRFKRDPVWLWYYHKGEDVDPLVPIQDKAWTWKTMFGRDIRWITHEVKKYWPDGFPGYDHIMDPFYDDCDPHIALKARSVESWLQVFPDGLNRLGCRPRRTGFFLVEPSSFKKYMYEADEGPIKPPLVPKGPVVDQSGKPTGQTLEKSNGEMPNDKDLERVPLGAKAPPGEFPPPKGPERISHSDGPVEHKMDEESEQAEKQLEDDLSDTEDMDEGDLKTAEANMVEDDGGS</sequence>
<feature type="chain" id="PRO_5043635385" description="Large ribosomal subunit protein uL3c" evidence="8">
    <location>
        <begin position="22"/>
        <end position="575"/>
    </location>
</feature>
<dbReference type="PANTHER" id="PTHR11229:SF16">
    <property type="entry name" value="LARGE RIBOSOMAL SUBUNIT PROTEIN UL3C"/>
    <property type="match status" value="1"/>
</dbReference>
<dbReference type="GO" id="GO:0003735">
    <property type="term" value="F:structural constituent of ribosome"/>
    <property type="evidence" value="ECO:0007669"/>
    <property type="project" value="InterPro"/>
</dbReference>
<dbReference type="InterPro" id="IPR000597">
    <property type="entry name" value="Ribosomal_uL3"/>
</dbReference>
<comment type="similarity">
    <text evidence="1">Belongs to the universal ribosomal protein uL3 family.</text>
</comment>
<evidence type="ECO:0000256" key="2">
    <source>
        <dbReference type="ARBA" id="ARBA00022730"/>
    </source>
</evidence>
<dbReference type="OrthoDB" id="274683at2759"/>
<name>A0A1Q9EFP2_SYMMI</name>
<evidence type="ECO:0000256" key="1">
    <source>
        <dbReference type="ARBA" id="ARBA00006540"/>
    </source>
</evidence>
<reference evidence="9 10" key="1">
    <citation type="submission" date="2016-02" db="EMBL/GenBank/DDBJ databases">
        <title>Genome analysis of coral dinoflagellate symbionts highlights evolutionary adaptations to a symbiotic lifestyle.</title>
        <authorList>
            <person name="Aranda M."/>
            <person name="Li Y."/>
            <person name="Liew Y.J."/>
            <person name="Baumgarten S."/>
            <person name="Simakov O."/>
            <person name="Wilson M."/>
            <person name="Piel J."/>
            <person name="Ashoor H."/>
            <person name="Bougouffa S."/>
            <person name="Bajic V.B."/>
            <person name="Ryu T."/>
            <person name="Ravasi T."/>
            <person name="Bayer T."/>
            <person name="Micklem G."/>
            <person name="Kim H."/>
            <person name="Bhak J."/>
            <person name="Lajeunesse T.C."/>
            <person name="Voolstra C.R."/>
        </authorList>
    </citation>
    <scope>NUCLEOTIDE SEQUENCE [LARGE SCALE GENOMIC DNA]</scope>
    <source>
        <strain evidence="9 10">CCMP2467</strain>
    </source>
</reference>
<dbReference type="GO" id="GO:0019843">
    <property type="term" value="F:rRNA binding"/>
    <property type="evidence" value="ECO:0007669"/>
    <property type="project" value="UniProtKB-KW"/>
</dbReference>
<evidence type="ECO:0000313" key="9">
    <source>
        <dbReference type="EMBL" id="OLQ06250.1"/>
    </source>
</evidence>
<proteinExistence type="inferred from homology"/>
<feature type="compositionally biased region" description="Polar residues" evidence="7">
    <location>
        <begin position="481"/>
        <end position="490"/>
    </location>
</feature>
<dbReference type="InterPro" id="IPR044892">
    <property type="entry name" value="Ribosomal_L3_dom_3_arc_sf"/>
</dbReference>
<keyword evidence="3" id="KW-0694">RNA-binding</keyword>
<keyword evidence="8" id="KW-0732">Signal</keyword>
<keyword evidence="4 9" id="KW-0689">Ribosomal protein</keyword>
<dbReference type="GO" id="GO:0005840">
    <property type="term" value="C:ribosome"/>
    <property type="evidence" value="ECO:0007669"/>
    <property type="project" value="UniProtKB-KW"/>
</dbReference>
<evidence type="ECO:0000313" key="10">
    <source>
        <dbReference type="Proteomes" id="UP000186817"/>
    </source>
</evidence>
<keyword evidence="2" id="KW-0699">rRNA-binding</keyword>
<dbReference type="Pfam" id="PF00297">
    <property type="entry name" value="Ribosomal_L3"/>
    <property type="match status" value="1"/>
</dbReference>
<evidence type="ECO:0000256" key="5">
    <source>
        <dbReference type="ARBA" id="ARBA00023274"/>
    </source>
</evidence>
<dbReference type="Gene3D" id="3.30.160.810">
    <property type="match status" value="1"/>
</dbReference>
<dbReference type="PANTHER" id="PTHR11229">
    <property type="entry name" value="50S RIBOSOMAL PROTEIN L3"/>
    <property type="match status" value="1"/>
</dbReference>
<feature type="signal peptide" evidence="8">
    <location>
        <begin position="1"/>
        <end position="21"/>
    </location>
</feature>
<evidence type="ECO:0000256" key="4">
    <source>
        <dbReference type="ARBA" id="ARBA00022980"/>
    </source>
</evidence>
<keyword evidence="5" id="KW-0687">Ribonucleoprotein</keyword>
<evidence type="ECO:0000256" key="6">
    <source>
        <dbReference type="ARBA" id="ARBA00035213"/>
    </source>
</evidence>
<feature type="region of interest" description="Disordered" evidence="7">
    <location>
        <begin position="466"/>
        <end position="575"/>
    </location>
</feature>
<organism evidence="9 10">
    <name type="scientific">Symbiodinium microadriaticum</name>
    <name type="common">Dinoflagellate</name>
    <name type="synonym">Zooxanthella microadriatica</name>
    <dbReference type="NCBI Taxonomy" id="2951"/>
    <lineage>
        <taxon>Eukaryota</taxon>
        <taxon>Sar</taxon>
        <taxon>Alveolata</taxon>
        <taxon>Dinophyceae</taxon>
        <taxon>Suessiales</taxon>
        <taxon>Symbiodiniaceae</taxon>
        <taxon>Symbiodinium</taxon>
    </lineage>
</organism>
<feature type="region of interest" description="Disordered" evidence="7">
    <location>
        <begin position="244"/>
        <end position="271"/>
    </location>
</feature>
<dbReference type="EMBL" id="LSRX01000165">
    <property type="protein sequence ID" value="OLQ06250.1"/>
    <property type="molecule type" value="Genomic_DNA"/>
</dbReference>
<comment type="caution">
    <text evidence="9">The sequence shown here is derived from an EMBL/GenBank/DDBJ whole genome shotgun (WGS) entry which is preliminary data.</text>
</comment>
<protein>
    <recommendedName>
        <fullName evidence="6">Large ribosomal subunit protein uL3c</fullName>
    </recommendedName>
</protein>
<evidence type="ECO:0000256" key="8">
    <source>
        <dbReference type="SAM" id="SignalP"/>
    </source>
</evidence>
<dbReference type="SUPFAM" id="SSF50447">
    <property type="entry name" value="Translation proteins"/>
    <property type="match status" value="1"/>
</dbReference>
<gene>
    <name evidence="9" type="primary">rplC</name>
    <name evidence="9" type="ORF">AK812_SmicGene10535</name>
</gene>
<dbReference type="Gene3D" id="4.10.960.10">
    <property type="entry name" value="Ribosomal protein L3, domain 3"/>
    <property type="match status" value="1"/>
</dbReference>
<evidence type="ECO:0000256" key="3">
    <source>
        <dbReference type="ARBA" id="ARBA00022884"/>
    </source>
</evidence>